<dbReference type="AlphaFoldDB" id="A0A1I3G487"/>
<evidence type="ECO:0000256" key="2">
    <source>
        <dbReference type="SAM" id="SignalP"/>
    </source>
</evidence>
<evidence type="ECO:0000256" key="1">
    <source>
        <dbReference type="ARBA" id="ARBA00022729"/>
    </source>
</evidence>
<dbReference type="PANTHER" id="PTHR33376">
    <property type="match status" value="1"/>
</dbReference>
<dbReference type="InterPro" id="IPR038404">
    <property type="entry name" value="TRAP_DctP_sf"/>
</dbReference>
<organism evidence="3 4">
    <name type="scientific">Modicisalibacter xianhensis</name>
    <dbReference type="NCBI Taxonomy" id="442341"/>
    <lineage>
        <taxon>Bacteria</taxon>
        <taxon>Pseudomonadati</taxon>
        <taxon>Pseudomonadota</taxon>
        <taxon>Gammaproteobacteria</taxon>
        <taxon>Oceanospirillales</taxon>
        <taxon>Halomonadaceae</taxon>
        <taxon>Modicisalibacter</taxon>
    </lineage>
</organism>
<dbReference type="Proteomes" id="UP000199040">
    <property type="component" value="Unassembled WGS sequence"/>
</dbReference>
<protein>
    <submittedName>
        <fullName evidence="3">TRAP-type C4-dicarboxylate transport system, substrate-binding protein</fullName>
    </submittedName>
</protein>
<dbReference type="InterPro" id="IPR018389">
    <property type="entry name" value="DctP_fam"/>
</dbReference>
<reference evidence="3 4" key="1">
    <citation type="submission" date="2016-10" db="EMBL/GenBank/DDBJ databases">
        <authorList>
            <person name="de Groot N.N."/>
        </authorList>
    </citation>
    <scope>NUCLEOTIDE SEQUENCE [LARGE SCALE GENOMIC DNA]</scope>
    <source>
        <strain evidence="3 4">CGMCC 1.6848</strain>
    </source>
</reference>
<dbReference type="Gene3D" id="3.40.190.170">
    <property type="entry name" value="Bacterial extracellular solute-binding protein, family 7"/>
    <property type="match status" value="1"/>
</dbReference>
<dbReference type="GO" id="GO:0055085">
    <property type="term" value="P:transmembrane transport"/>
    <property type="evidence" value="ECO:0007669"/>
    <property type="project" value="InterPro"/>
</dbReference>
<keyword evidence="1 2" id="KW-0732">Signal</keyword>
<name>A0A1I3G487_9GAMM</name>
<dbReference type="RefSeq" id="WP_244891013.1">
    <property type="nucleotide sequence ID" value="NZ_FOPY01000025.1"/>
</dbReference>
<sequence>MHKHTLKRLSAKTLFTLILSSLFSLPASAQAQEESYTLRLHHFFPPSAPVHQQYFIPWKEAVEKESEGRLKVELFPSMQLGGTPPSLYDQAKDGQADIIWTVLGYNPGRFPKAEVFDLPFLPTSGAATSQAAHEYAMQHMQDELAGVHPIAVHTHSPGALHTKDTPIESLDDVKDLKIRGPSRLVNKYLAQLGAQPIGMPVAQALEALSRGVLDGTVIPFEAITAMGLADITTEHTTFSGDRALYTTMMIVAMNQAKYDALPDDLQAVIDAHSGIQEAYKIGQIMDQADLKQIHRIQSGEQPGTIHQLDDEETQRWKAIGQNVVDEWIDEANEAGLDGQQLYDDANQWVMKYTRN</sequence>
<evidence type="ECO:0000313" key="4">
    <source>
        <dbReference type="Proteomes" id="UP000199040"/>
    </source>
</evidence>
<gene>
    <name evidence="3" type="ORF">SAMN04487959_1254</name>
</gene>
<accession>A0A1I3G487</accession>
<dbReference type="Pfam" id="PF03480">
    <property type="entry name" value="DctP"/>
    <property type="match status" value="1"/>
</dbReference>
<feature type="signal peptide" evidence="2">
    <location>
        <begin position="1"/>
        <end position="31"/>
    </location>
</feature>
<dbReference type="NCBIfam" id="NF037995">
    <property type="entry name" value="TRAP_S1"/>
    <property type="match status" value="1"/>
</dbReference>
<dbReference type="PANTHER" id="PTHR33376:SF15">
    <property type="entry name" value="BLL6794 PROTEIN"/>
    <property type="match status" value="1"/>
</dbReference>
<feature type="chain" id="PRO_5011664435" evidence="2">
    <location>
        <begin position="32"/>
        <end position="355"/>
    </location>
</feature>
<proteinExistence type="predicted"/>
<dbReference type="SUPFAM" id="SSF53850">
    <property type="entry name" value="Periplasmic binding protein-like II"/>
    <property type="match status" value="1"/>
</dbReference>
<dbReference type="STRING" id="442341.SAMN04487959_1254"/>
<dbReference type="CDD" id="cd13665">
    <property type="entry name" value="PBP2_TRAP_Dctp3_4"/>
    <property type="match status" value="1"/>
</dbReference>
<dbReference type="EMBL" id="FOPY01000025">
    <property type="protein sequence ID" value="SFI17991.1"/>
    <property type="molecule type" value="Genomic_DNA"/>
</dbReference>
<evidence type="ECO:0000313" key="3">
    <source>
        <dbReference type="EMBL" id="SFI17991.1"/>
    </source>
</evidence>
<keyword evidence="4" id="KW-1185">Reference proteome</keyword>